<gene>
    <name evidence="3" type="ORF">BTO11_08580</name>
</gene>
<dbReference type="EMBL" id="MSCH01000003">
    <property type="protein sequence ID" value="PQJ53717.1"/>
    <property type="molecule type" value="Genomic_DNA"/>
</dbReference>
<feature type="domain" description="Lcl C-terminal" evidence="2">
    <location>
        <begin position="404"/>
        <end position="555"/>
    </location>
</feature>
<evidence type="ECO:0000313" key="4">
    <source>
        <dbReference type="Proteomes" id="UP000239007"/>
    </source>
</evidence>
<dbReference type="OrthoDB" id="9815730at2"/>
<reference evidence="3 4" key="1">
    <citation type="submission" date="2016-12" db="EMBL/GenBank/DDBJ databases">
        <title>Diversity of luminous bacteria.</title>
        <authorList>
            <person name="Yoshizawa S."/>
            <person name="Kogure K."/>
        </authorList>
    </citation>
    <scope>NUCLEOTIDE SEQUENCE [LARGE SCALE GENOMIC DNA]</scope>
    <source>
        <strain evidence="3 4">SA4-48</strain>
    </source>
</reference>
<dbReference type="InterPro" id="IPR029865">
    <property type="entry name" value="KIAA0319-like"/>
</dbReference>
<sequence>MLKVYFKNKFIQKGHLTVCICLIISLAMSACSDSSSGSDSAANLASVNAGEDQVVLEGQPITLDATVYPEGGTVVWVQIQGTFIDGFPTEDELLVEITAPTSPTSEDVDLVFKAEYTSLDGQVVYDEITIQVTNVDYNPIAIVQFEEGLTPAFDTYEIVTLSGSNSYDQDGEIRQYQWTQIDENDELTFISDTDEVELKLKAPFVTELTNFTLQLTVTDNSGLQGSNTLIVPVAASSSVIAANAGSDQIVDEFTLVTLDASDSASAVSDVTCSWQQSHGISTTISNAESCIATFTAPDVDAEEELIFSVEVTDSQGEQVSSEVLITVNPVNLGYLHDTGITGCFSNSKKIACNDPDFPEQDADSGRDEISTLLDKIGDGPRSFDFTKFDENGDELSNSAVVFSCVRDNFTGLIWEVKEAPSIPEFENLRGAENYYSMDSKLAASSSCPSTSNCGQEEFITNVNDAFFCGGANWRLPTYLELLNVLDYNDVNSEDLLVSEFFTNTPNKTVLGHKFYWVSNASAEGETDEAYFVLDLATGDDSALHMSKPAYVILVRSVGEED</sequence>
<comment type="caution">
    <text evidence="3">The sequence shown here is derived from an EMBL/GenBank/DDBJ whole genome shotgun (WGS) entry which is preliminary data.</text>
</comment>
<dbReference type="Pfam" id="PF07603">
    <property type="entry name" value="Lcl_C"/>
    <property type="match status" value="1"/>
</dbReference>
<dbReference type="PANTHER" id="PTHR46182:SF2">
    <property type="entry name" value="FI19480P1"/>
    <property type="match status" value="1"/>
</dbReference>
<dbReference type="Pfam" id="PF22352">
    <property type="entry name" value="K319L-like_PKD"/>
    <property type="match status" value="2"/>
</dbReference>
<keyword evidence="1" id="KW-0732">Signal</keyword>
<evidence type="ECO:0000313" key="3">
    <source>
        <dbReference type="EMBL" id="PQJ53717.1"/>
    </source>
</evidence>
<feature type="chain" id="PRO_5015615612" description="Lcl C-terminal domain-containing protein" evidence="1">
    <location>
        <begin position="30"/>
        <end position="561"/>
    </location>
</feature>
<dbReference type="GO" id="GO:0016020">
    <property type="term" value="C:membrane"/>
    <property type="evidence" value="ECO:0007669"/>
    <property type="project" value="TreeGrafter"/>
</dbReference>
<evidence type="ECO:0000259" key="2">
    <source>
        <dbReference type="Pfam" id="PF07603"/>
    </source>
</evidence>
<dbReference type="InterPro" id="IPR011460">
    <property type="entry name" value="Lcl_C"/>
</dbReference>
<keyword evidence="4" id="KW-1185">Reference proteome</keyword>
<dbReference type="Proteomes" id="UP000239007">
    <property type="component" value="Unassembled WGS sequence"/>
</dbReference>
<evidence type="ECO:0000256" key="1">
    <source>
        <dbReference type="SAM" id="SignalP"/>
    </source>
</evidence>
<proteinExistence type="predicted"/>
<dbReference type="PANTHER" id="PTHR46182">
    <property type="entry name" value="FI19480P1"/>
    <property type="match status" value="1"/>
</dbReference>
<accession>A0A2S7UUT5</accession>
<name>A0A2S7UUT5_9GAMM</name>
<organism evidence="3 4">
    <name type="scientific">Psychrosphaera saromensis</name>
    <dbReference type="NCBI Taxonomy" id="716813"/>
    <lineage>
        <taxon>Bacteria</taxon>
        <taxon>Pseudomonadati</taxon>
        <taxon>Pseudomonadota</taxon>
        <taxon>Gammaproteobacteria</taxon>
        <taxon>Alteromonadales</taxon>
        <taxon>Pseudoalteromonadaceae</taxon>
        <taxon>Psychrosphaera</taxon>
    </lineage>
</organism>
<dbReference type="AlphaFoldDB" id="A0A2S7UUT5"/>
<dbReference type="RefSeq" id="WP_105052209.1">
    <property type="nucleotide sequence ID" value="NZ_BMYG01000002.1"/>
</dbReference>
<protein>
    <recommendedName>
        <fullName evidence="2">Lcl C-terminal domain-containing protein</fullName>
    </recommendedName>
</protein>
<dbReference type="PROSITE" id="PS51257">
    <property type="entry name" value="PROKAR_LIPOPROTEIN"/>
    <property type="match status" value="1"/>
</dbReference>
<feature type="signal peptide" evidence="1">
    <location>
        <begin position="1"/>
        <end position="29"/>
    </location>
</feature>
<dbReference type="Gene3D" id="2.60.40.10">
    <property type="entry name" value="Immunoglobulins"/>
    <property type="match status" value="2"/>
</dbReference>
<dbReference type="InterPro" id="IPR013783">
    <property type="entry name" value="Ig-like_fold"/>
</dbReference>
<dbReference type="GO" id="GO:0031410">
    <property type="term" value="C:cytoplasmic vesicle"/>
    <property type="evidence" value="ECO:0007669"/>
    <property type="project" value="TreeGrafter"/>
</dbReference>